<dbReference type="InterPro" id="IPR003719">
    <property type="entry name" value="Phenazine_PhzF-like"/>
</dbReference>
<dbReference type="SUPFAM" id="SSF54506">
    <property type="entry name" value="Diaminopimelate epimerase-like"/>
    <property type="match status" value="1"/>
</dbReference>
<keyword evidence="6" id="KW-1185">Reference proteome</keyword>
<gene>
    <name evidence="5" type="ordered locus">SBI_02855</name>
</gene>
<dbReference type="RefSeq" id="WP_014175453.1">
    <property type="nucleotide sequence ID" value="NC_016582.1"/>
</dbReference>
<feature type="compositionally biased region" description="Low complexity" evidence="4">
    <location>
        <begin position="1"/>
        <end position="18"/>
    </location>
</feature>
<protein>
    <recommendedName>
        <fullName evidence="7">Oxidoreductase</fullName>
    </recommendedName>
</protein>
<feature type="region of interest" description="Disordered" evidence="4">
    <location>
        <begin position="136"/>
        <end position="176"/>
    </location>
</feature>
<dbReference type="NCBIfam" id="TIGR00654">
    <property type="entry name" value="PhzF_family"/>
    <property type="match status" value="2"/>
</dbReference>
<dbReference type="PANTHER" id="PTHR13774:SF39">
    <property type="entry name" value="BIOSYNTHESIS PROTEIN, PUTATIVE-RELATED"/>
    <property type="match status" value="1"/>
</dbReference>
<dbReference type="PATRIC" id="fig|749414.3.peg.2953"/>
<accession>D7C2U3</accession>
<dbReference type="Gene3D" id="3.10.310.10">
    <property type="entry name" value="Diaminopimelate Epimerase, Chain A, domain 1"/>
    <property type="match status" value="2"/>
</dbReference>
<dbReference type="Pfam" id="PF02567">
    <property type="entry name" value="PhzC-PhzF"/>
    <property type="match status" value="1"/>
</dbReference>
<dbReference type="GO" id="GO:0005737">
    <property type="term" value="C:cytoplasm"/>
    <property type="evidence" value="ECO:0007669"/>
    <property type="project" value="TreeGrafter"/>
</dbReference>
<evidence type="ECO:0000313" key="5">
    <source>
        <dbReference type="EMBL" id="ADI05976.1"/>
    </source>
</evidence>
<feature type="compositionally biased region" description="Gly residues" evidence="4">
    <location>
        <begin position="150"/>
        <end position="159"/>
    </location>
</feature>
<dbReference type="PANTHER" id="PTHR13774">
    <property type="entry name" value="PHENAZINE BIOSYNTHESIS PROTEIN"/>
    <property type="match status" value="1"/>
</dbReference>
<evidence type="ECO:0000256" key="1">
    <source>
        <dbReference type="ARBA" id="ARBA00008270"/>
    </source>
</evidence>
<reference evidence="5 6" key="1">
    <citation type="journal article" date="2010" name="J. Bacteriol.">
        <title>Genome sequence of the milbemycin-producing bacterium Streptomyces bingchenggensis.</title>
        <authorList>
            <person name="Wang X.J."/>
            <person name="Yan Y.J."/>
            <person name="Zhang B."/>
            <person name="An J."/>
            <person name="Wang J.J."/>
            <person name="Tian J."/>
            <person name="Jiang L."/>
            <person name="Chen Y.H."/>
            <person name="Huang S.X."/>
            <person name="Yin M."/>
            <person name="Zhang J."/>
            <person name="Gao A.L."/>
            <person name="Liu C.X."/>
            <person name="Zhu Z.X."/>
            <person name="Xiang W.S."/>
        </authorList>
    </citation>
    <scope>NUCLEOTIDE SEQUENCE [LARGE SCALE GENOMIC DNA]</scope>
    <source>
        <strain evidence="5 6">BCW-1</strain>
    </source>
</reference>
<dbReference type="KEGG" id="sbh:SBI_02855"/>
<feature type="active site" evidence="3">
    <location>
        <position position="70"/>
    </location>
</feature>
<evidence type="ECO:0008006" key="7">
    <source>
        <dbReference type="Google" id="ProtNLM"/>
    </source>
</evidence>
<name>D7C2U3_STRBB</name>
<sequence length="333" mass="34995">MTAHTAHTAHTADSTSTAPGAPATETDQVLRYSAFTTDPSGGNPAGVVLDATALDDAEMVAVAARVGYSETAFITSRDEAARRYGLRYFSPRAEVAFCGHATIATAVAMAERIGPGELVFDTMAGEIRVATTLDGADGADGADGVDGVDGVDGGNGADGGAPQATLTSAPTHSRPADEALTEQVLKALRWTRDDLDPALPPHIAFAGNDHLVLAAATRERLADLDYDFDALEELMRVHEWTTVHLVWREAADRFDFHARDPFPPGGVVEDPATGAAAAAFGGYLRALGLVTEPTRVRIRQGEDMGRPSNLLVDVRPDEERVRVTGRAVAIPGA</sequence>
<dbReference type="GO" id="GO:0016853">
    <property type="term" value="F:isomerase activity"/>
    <property type="evidence" value="ECO:0007669"/>
    <property type="project" value="UniProtKB-KW"/>
</dbReference>
<dbReference type="Proteomes" id="UP000000377">
    <property type="component" value="Chromosome"/>
</dbReference>
<evidence type="ECO:0000256" key="3">
    <source>
        <dbReference type="PIRSR" id="PIRSR016184-1"/>
    </source>
</evidence>
<dbReference type="HOGENOM" id="CLU_048756_0_2_11"/>
<dbReference type="STRING" id="749414.SBI_02855"/>
<evidence type="ECO:0000256" key="2">
    <source>
        <dbReference type="ARBA" id="ARBA00023235"/>
    </source>
</evidence>
<proteinExistence type="inferred from homology"/>
<comment type="similarity">
    <text evidence="1">Belongs to the PhzF family.</text>
</comment>
<feature type="region of interest" description="Disordered" evidence="4">
    <location>
        <begin position="1"/>
        <end position="23"/>
    </location>
</feature>
<dbReference type="AlphaFoldDB" id="D7C2U3"/>
<evidence type="ECO:0000313" key="6">
    <source>
        <dbReference type="Proteomes" id="UP000000377"/>
    </source>
</evidence>
<dbReference type="PIRSF" id="PIRSF016184">
    <property type="entry name" value="PhzC_PhzF"/>
    <property type="match status" value="1"/>
</dbReference>
<evidence type="ECO:0000256" key="4">
    <source>
        <dbReference type="SAM" id="MobiDB-lite"/>
    </source>
</evidence>
<dbReference type="EMBL" id="CP002047">
    <property type="protein sequence ID" value="ADI05976.1"/>
    <property type="molecule type" value="Genomic_DNA"/>
</dbReference>
<keyword evidence="2" id="KW-0413">Isomerase</keyword>
<dbReference type="eggNOG" id="COG0384">
    <property type="taxonomic scope" value="Bacteria"/>
</dbReference>
<organism evidence="5 6">
    <name type="scientific">Streptomyces bingchenggensis (strain BCW-1)</name>
    <dbReference type="NCBI Taxonomy" id="749414"/>
    <lineage>
        <taxon>Bacteria</taxon>
        <taxon>Bacillati</taxon>
        <taxon>Actinomycetota</taxon>
        <taxon>Actinomycetes</taxon>
        <taxon>Kitasatosporales</taxon>
        <taxon>Streptomycetaceae</taxon>
        <taxon>Streptomyces</taxon>
    </lineage>
</organism>